<evidence type="ECO:0000313" key="2">
    <source>
        <dbReference type="EMBL" id="GAL81126.1"/>
    </source>
</evidence>
<evidence type="ECO:0000313" key="4">
    <source>
        <dbReference type="Proteomes" id="UP000029644"/>
    </source>
</evidence>
<name>A0A090VBM7_9FLAO</name>
<accession>A0A090VBM7</accession>
<evidence type="ECO:0000313" key="3">
    <source>
        <dbReference type="Proteomes" id="UP000029643"/>
    </source>
</evidence>
<sequence>MADLFVIRKLHKPAIIKLPPATSMAFMLDRQLNSTHN</sequence>
<dbReference type="EMBL" id="BBNU01000014">
    <property type="protein sequence ID" value="GAL81126.1"/>
    <property type="molecule type" value="Genomic_DNA"/>
</dbReference>
<evidence type="ECO:0000313" key="1">
    <source>
        <dbReference type="EMBL" id="GAL62220.1"/>
    </source>
</evidence>
<reference evidence="3 4" key="1">
    <citation type="journal article" date="2014" name="Genome Announc.">
        <title>Draft Genome Sequences of Marine Flavobacterium Algibacter lectus Strains SS8 and NR4.</title>
        <authorList>
            <person name="Takatani N."/>
            <person name="Nakanishi M."/>
            <person name="Meirelles P."/>
            <person name="Mino S."/>
            <person name="Suda W."/>
            <person name="Oshima K."/>
            <person name="Hattori M."/>
            <person name="Ohkuma M."/>
            <person name="Hosokawa M."/>
            <person name="Miyashita K."/>
            <person name="Thompson F.L."/>
            <person name="Niwa A."/>
            <person name="Sawabe T."/>
            <person name="Sawabe T."/>
        </authorList>
    </citation>
    <scope>NUCLEOTIDE SEQUENCE [LARGE SCALE GENOMIC DNA]</scope>
    <source>
        <strain evidence="2">JCM 19274</strain>
        <strain evidence="1 4">JCM 19300</strain>
        <strain evidence="3">JCM19274</strain>
    </source>
</reference>
<dbReference type="AlphaFoldDB" id="A0A090VBM7"/>
<dbReference type="Proteomes" id="UP000029644">
    <property type="component" value="Unassembled WGS sequence"/>
</dbReference>
<dbReference type="Proteomes" id="UP000029643">
    <property type="component" value="Unassembled WGS sequence"/>
</dbReference>
<comment type="caution">
    <text evidence="1">The sequence shown here is derived from an EMBL/GenBank/DDBJ whole genome shotgun (WGS) entry which is preliminary data.</text>
</comment>
<gene>
    <name evidence="2" type="ORF">JCM19274_3870</name>
    <name evidence="1" type="ORF">JCM19300_2971</name>
</gene>
<protein>
    <submittedName>
        <fullName evidence="1">Uncharacterized protein</fullName>
    </submittedName>
</protein>
<proteinExistence type="predicted"/>
<organism evidence="1 4">
    <name type="scientific">Algibacter lectus</name>
    <dbReference type="NCBI Taxonomy" id="221126"/>
    <lineage>
        <taxon>Bacteria</taxon>
        <taxon>Pseudomonadati</taxon>
        <taxon>Bacteroidota</taxon>
        <taxon>Flavobacteriia</taxon>
        <taxon>Flavobacteriales</taxon>
        <taxon>Flavobacteriaceae</taxon>
        <taxon>Algibacter</taxon>
    </lineage>
</organism>
<dbReference type="EMBL" id="BBNQ01000005">
    <property type="protein sequence ID" value="GAL62220.1"/>
    <property type="molecule type" value="Genomic_DNA"/>
</dbReference>